<dbReference type="AlphaFoldDB" id="Q0G4B5"/>
<dbReference type="EMBL" id="AATP01000002">
    <property type="protein sequence ID" value="EAU41566.1"/>
    <property type="molecule type" value="Genomic_DNA"/>
</dbReference>
<comment type="caution">
    <text evidence="4">The sequence shown here is derived from an EMBL/GenBank/DDBJ whole genome shotgun (WGS) entry which is preliminary data.</text>
</comment>
<evidence type="ECO:0000256" key="2">
    <source>
        <dbReference type="SAM" id="MobiDB-lite"/>
    </source>
</evidence>
<organism evidence="4 5">
    <name type="scientific">Fulvimarina pelagi HTCC2506</name>
    <dbReference type="NCBI Taxonomy" id="314231"/>
    <lineage>
        <taxon>Bacteria</taxon>
        <taxon>Pseudomonadati</taxon>
        <taxon>Pseudomonadota</taxon>
        <taxon>Alphaproteobacteria</taxon>
        <taxon>Hyphomicrobiales</taxon>
        <taxon>Aurantimonadaceae</taxon>
        <taxon>Fulvimarina</taxon>
    </lineage>
</organism>
<keyword evidence="5" id="KW-1185">Reference proteome</keyword>
<sequence length="591" mass="59930">MTNRPRRSRPNRSRNKTIDGDSRKVDTPPDSANTASGAATGEVNPSAESDPAMDAAAETFAKSEGMGESVIAGGQVTEDQPVAKSSKAKRPGTKKPEDTLAPPAEQPVTAAPEKPADAGVVSGDDVGAGATEARSGRNSDWSKTGGYQGPAAVTRTPEPVKRNETPARPAVGRENETTMMGSSTKAPPPSGSSGLGFGGALFAGLIGALVALVVTAYLYSYGFLDQLRDGLAGPPVIAEDTTGEDIERLAEELVTLRRDIEASVAADQEPSAGIPGLTPEQLEELGNRIAALESTAVEAASAGEEDAAGATQDMSAFEQALTETQANMSGLQESATGAGEAAASAQEAAERAAAAVQDAIEAGETGRRELQAAIEQALAAGETGRQELRAAIEEATSTTAARLDAIEAGNSQARIALAAAGMKSAIDNGSPFTTELQTYAEAGGPQQTVEALQPYAENGVPTVGSLAQRWADVKGAVSAALTGPGADAPIGDQMLAGFRSLVETRSTGEVLESANTPDAIIGRLDNAISTGDFPGFVDEWQSLPEDAQAAGGDFIADVEARLAANQALSDAISATLSGGANSGADAQTNQG</sequence>
<evidence type="ECO:0000313" key="5">
    <source>
        <dbReference type="Proteomes" id="UP000004310"/>
    </source>
</evidence>
<dbReference type="HOGENOM" id="CLU_461357_0_0_5"/>
<feature type="compositionally biased region" description="Basic residues" evidence="2">
    <location>
        <begin position="1"/>
        <end position="15"/>
    </location>
</feature>
<feature type="compositionally biased region" description="Low complexity" evidence="2">
    <location>
        <begin position="117"/>
        <end position="130"/>
    </location>
</feature>
<accession>Q0G4B5</accession>
<protein>
    <recommendedName>
        <fullName evidence="6">Phage tail protein</fullName>
    </recommendedName>
</protein>
<feature type="compositionally biased region" description="Basic and acidic residues" evidence="2">
    <location>
        <begin position="16"/>
        <end position="27"/>
    </location>
</feature>
<keyword evidence="3" id="KW-0472">Membrane</keyword>
<keyword evidence="3" id="KW-1133">Transmembrane helix</keyword>
<name>Q0G4B5_9HYPH</name>
<reference evidence="4 5" key="1">
    <citation type="journal article" date="2010" name="J. Bacteriol.">
        <title>Genome sequence of Fulvimarina pelagi HTCC2506T, a Mn(II)-oxidizing alphaproteobacterium possessing an aerobic anoxygenic photosynthetic gene cluster and Xanthorhodopsin.</title>
        <authorList>
            <person name="Kang I."/>
            <person name="Oh H.M."/>
            <person name="Lim S.I."/>
            <person name="Ferriera S."/>
            <person name="Giovannoni S.J."/>
            <person name="Cho J.C."/>
        </authorList>
    </citation>
    <scope>NUCLEOTIDE SEQUENCE [LARGE SCALE GENOMIC DNA]</scope>
    <source>
        <strain evidence="4 5">HTCC2506</strain>
    </source>
</reference>
<evidence type="ECO:0000256" key="1">
    <source>
        <dbReference type="SAM" id="Coils"/>
    </source>
</evidence>
<dbReference type="RefSeq" id="WP_007067941.1">
    <property type="nucleotide sequence ID" value="NZ_DS022272.1"/>
</dbReference>
<feature type="region of interest" description="Disordered" evidence="2">
    <location>
        <begin position="1"/>
        <end position="191"/>
    </location>
</feature>
<feature type="compositionally biased region" description="Basic and acidic residues" evidence="2">
    <location>
        <begin position="158"/>
        <end position="176"/>
    </location>
</feature>
<keyword evidence="1" id="KW-0175">Coiled coil</keyword>
<proteinExistence type="predicted"/>
<evidence type="ECO:0000313" key="4">
    <source>
        <dbReference type="EMBL" id="EAU41566.1"/>
    </source>
</evidence>
<dbReference type="Proteomes" id="UP000004310">
    <property type="component" value="Unassembled WGS sequence"/>
</dbReference>
<gene>
    <name evidence="4" type="ORF">FP2506_14074</name>
</gene>
<evidence type="ECO:0000256" key="3">
    <source>
        <dbReference type="SAM" id="Phobius"/>
    </source>
</evidence>
<evidence type="ECO:0008006" key="6">
    <source>
        <dbReference type="Google" id="ProtNLM"/>
    </source>
</evidence>
<keyword evidence="3" id="KW-0812">Transmembrane</keyword>
<feature type="coiled-coil region" evidence="1">
    <location>
        <begin position="246"/>
        <end position="302"/>
    </location>
</feature>
<dbReference type="STRING" id="217511.GCA_001463845_02342"/>
<dbReference type="eggNOG" id="COG4223">
    <property type="taxonomic scope" value="Bacteria"/>
</dbReference>
<feature type="transmembrane region" description="Helical" evidence="3">
    <location>
        <begin position="195"/>
        <end position="219"/>
    </location>
</feature>